<dbReference type="InterPro" id="IPR006054">
    <property type="entry name" value="DnaQ"/>
</dbReference>
<dbReference type="Gene3D" id="3.40.1440.10">
    <property type="entry name" value="GIY-YIG endonuclease"/>
    <property type="match status" value="1"/>
</dbReference>
<keyword evidence="4" id="KW-0540">Nuclease</keyword>
<dbReference type="EMBL" id="JAVREH010000007">
    <property type="protein sequence ID" value="MDT0261371.1"/>
    <property type="molecule type" value="Genomic_DNA"/>
</dbReference>
<dbReference type="SUPFAM" id="SSF46600">
    <property type="entry name" value="C-terminal UvrC-binding domain of UvrB"/>
    <property type="match status" value="1"/>
</dbReference>
<accession>A0ABU2J8R1</accession>
<dbReference type="InterPro" id="IPR050066">
    <property type="entry name" value="UvrABC_protein_C"/>
</dbReference>
<keyword evidence="4" id="KW-0269">Exonuclease</keyword>
<sequence length="589" mass="63713">MSTITVGQLSLDALDEPLHATTFVVVDLETTGSTSASDSITEIGAVKIRAGEVLGEFATLVDPGVPITPFVSVLTGITDRMVSTAPSIATVLPAFLEFAAGAVLVAHNAPFDVGFLKAACVRHDHPWPHPQVVDTAVLARRVLTRDEVPNCKLGTLAGFFTATTTPNHRALADARATVDVLHGLIGRLGTLGVHSLPELRGFTSRVTDAQRRKRHLADPLPHSPGVYVFADSTGSPLYVGTSKDLRSRVRQYFVASETRTRMGEMVGLAESVDSIVCAHALEAQVRELRLITSLKPRYNRRSKNGDRTVWLKLTREVFPRLSVVREVRSDGAHYFGPLRSTSQAEQVRDAIHDAVPLRQCTDRLLPGKPVRGACALAEIGRCHAPCEDRVDPAGYAELVARVVRAWQADVSELIEPLRHRLDQLAADQRYEDAAAVRDRIATLVRSCARMQSLGTLTRIAELVAARPDGGGGWELAVIRRGRLVGSEVAPRGVAPMPIVSSLVATAEAIPDTSDSATMATVEESEILLRWLQEPGVRLVATSDPWASPARGAARLRSWLASAEGARRSADPFADRRRLPVSHQPTRSTA</sequence>
<dbReference type="InterPro" id="IPR035901">
    <property type="entry name" value="GIY-YIG_endonuc_sf"/>
</dbReference>
<dbReference type="Pfam" id="PF02151">
    <property type="entry name" value="UVR"/>
    <property type="match status" value="1"/>
</dbReference>
<dbReference type="PROSITE" id="PS50151">
    <property type="entry name" value="UVR"/>
    <property type="match status" value="1"/>
</dbReference>
<protein>
    <submittedName>
        <fullName evidence="4">DEDD exonuclease domain-containing protein</fullName>
    </submittedName>
</protein>
<dbReference type="InterPro" id="IPR036397">
    <property type="entry name" value="RNaseH_sf"/>
</dbReference>
<dbReference type="Proteomes" id="UP001183176">
    <property type="component" value="Unassembled WGS sequence"/>
</dbReference>
<dbReference type="InterPro" id="IPR047296">
    <property type="entry name" value="GIY-YIG_UvrC_Cho"/>
</dbReference>
<comment type="caution">
    <text evidence="4">The sequence shown here is derived from an EMBL/GenBank/DDBJ whole genome shotgun (WGS) entry which is preliminary data.</text>
</comment>
<organism evidence="4 5">
    <name type="scientific">Jatrophihabitans lederbergiae</name>
    <dbReference type="NCBI Taxonomy" id="3075547"/>
    <lineage>
        <taxon>Bacteria</taxon>
        <taxon>Bacillati</taxon>
        <taxon>Actinomycetota</taxon>
        <taxon>Actinomycetes</taxon>
        <taxon>Jatrophihabitantales</taxon>
        <taxon>Jatrophihabitantaceae</taxon>
        <taxon>Jatrophihabitans</taxon>
    </lineage>
</organism>
<dbReference type="SUPFAM" id="SSF82771">
    <property type="entry name" value="GIY-YIG endonuclease"/>
    <property type="match status" value="1"/>
</dbReference>
<dbReference type="PROSITE" id="PS50164">
    <property type="entry name" value="GIY_YIG"/>
    <property type="match status" value="1"/>
</dbReference>
<dbReference type="SMART" id="SM00465">
    <property type="entry name" value="GIYc"/>
    <property type="match status" value="1"/>
</dbReference>
<feature type="domain" description="GIY-YIG" evidence="3">
    <location>
        <begin position="222"/>
        <end position="300"/>
    </location>
</feature>
<dbReference type="NCBIfam" id="TIGR00573">
    <property type="entry name" value="dnaq"/>
    <property type="match status" value="1"/>
</dbReference>
<dbReference type="CDD" id="cd10434">
    <property type="entry name" value="GIY-YIG_UvrC_Cho"/>
    <property type="match status" value="1"/>
</dbReference>
<dbReference type="NCBIfam" id="NF005907">
    <property type="entry name" value="PRK07883.1-5"/>
    <property type="match status" value="1"/>
</dbReference>
<feature type="domain" description="UVR" evidence="2">
    <location>
        <begin position="411"/>
        <end position="446"/>
    </location>
</feature>
<dbReference type="GO" id="GO:0004527">
    <property type="term" value="F:exonuclease activity"/>
    <property type="evidence" value="ECO:0007669"/>
    <property type="project" value="UniProtKB-KW"/>
</dbReference>
<keyword evidence="5" id="KW-1185">Reference proteome</keyword>
<dbReference type="Gene3D" id="3.30.420.10">
    <property type="entry name" value="Ribonuclease H-like superfamily/Ribonuclease H"/>
    <property type="match status" value="1"/>
</dbReference>
<dbReference type="InterPro" id="IPR012337">
    <property type="entry name" value="RNaseH-like_sf"/>
</dbReference>
<dbReference type="Pfam" id="PF01541">
    <property type="entry name" value="GIY-YIG"/>
    <property type="match status" value="1"/>
</dbReference>
<dbReference type="CDD" id="cd06127">
    <property type="entry name" value="DEDDh"/>
    <property type="match status" value="1"/>
</dbReference>
<proteinExistence type="predicted"/>
<evidence type="ECO:0000313" key="4">
    <source>
        <dbReference type="EMBL" id="MDT0261371.1"/>
    </source>
</evidence>
<dbReference type="InterPro" id="IPR000305">
    <property type="entry name" value="GIY-YIG_endonuc"/>
</dbReference>
<keyword evidence="4" id="KW-0378">Hydrolase</keyword>
<reference evidence="5" key="1">
    <citation type="submission" date="2023-07" db="EMBL/GenBank/DDBJ databases">
        <title>30 novel species of actinomycetes from the DSMZ collection.</title>
        <authorList>
            <person name="Nouioui I."/>
        </authorList>
    </citation>
    <scope>NUCLEOTIDE SEQUENCE [LARGE SCALE GENOMIC DNA]</scope>
    <source>
        <strain evidence="5">DSM 44399</strain>
    </source>
</reference>
<feature type="region of interest" description="Disordered" evidence="1">
    <location>
        <begin position="570"/>
        <end position="589"/>
    </location>
</feature>
<dbReference type="InterPro" id="IPR001943">
    <property type="entry name" value="UVR_dom"/>
</dbReference>
<dbReference type="InterPro" id="IPR013520">
    <property type="entry name" value="Ribonucl_H"/>
</dbReference>
<gene>
    <name evidence="4" type="ORF">RM423_08175</name>
</gene>
<dbReference type="InterPro" id="IPR036876">
    <property type="entry name" value="UVR_dom_sf"/>
</dbReference>
<evidence type="ECO:0000256" key="1">
    <source>
        <dbReference type="SAM" id="MobiDB-lite"/>
    </source>
</evidence>
<evidence type="ECO:0000259" key="2">
    <source>
        <dbReference type="PROSITE" id="PS50151"/>
    </source>
</evidence>
<evidence type="ECO:0000313" key="5">
    <source>
        <dbReference type="Proteomes" id="UP001183176"/>
    </source>
</evidence>
<dbReference type="SMART" id="SM00479">
    <property type="entry name" value="EXOIII"/>
    <property type="match status" value="1"/>
</dbReference>
<name>A0ABU2J8R1_9ACTN</name>
<dbReference type="PANTHER" id="PTHR30562">
    <property type="entry name" value="UVRC/OXIDOREDUCTASE"/>
    <property type="match status" value="1"/>
</dbReference>
<dbReference type="PANTHER" id="PTHR30562:SF1">
    <property type="entry name" value="UVRABC SYSTEM PROTEIN C"/>
    <property type="match status" value="1"/>
</dbReference>
<dbReference type="RefSeq" id="WP_311422527.1">
    <property type="nucleotide sequence ID" value="NZ_JAVREH010000007.1"/>
</dbReference>
<dbReference type="NCBIfam" id="NF005905">
    <property type="entry name" value="PRK07883.1-3"/>
    <property type="match status" value="1"/>
</dbReference>
<evidence type="ECO:0000259" key="3">
    <source>
        <dbReference type="PROSITE" id="PS50164"/>
    </source>
</evidence>
<dbReference type="Pfam" id="PF00929">
    <property type="entry name" value="RNase_T"/>
    <property type="match status" value="1"/>
</dbReference>
<dbReference type="SUPFAM" id="SSF53098">
    <property type="entry name" value="Ribonuclease H-like"/>
    <property type="match status" value="1"/>
</dbReference>